<name>A0A6M1RJX6_9BACT</name>
<dbReference type="InterPro" id="IPR050664">
    <property type="entry name" value="Octanoyltrans_LipM/LipL"/>
</dbReference>
<accession>A0A6M1RJX6</accession>
<sequence>MAWDEALLSFVSRVGRPVLRLYAWTQPAASFGYFQHYEAVAAATPLRPLLRRPTGGGLVPHVADWTYALAIPTVHPWYRLRAEDSYLRLHTWLQTAFRDVGVATDLAPEAKRAQPGCCFEGYERHDLLWHGRKIAGAAQRRSRSGLLIQGSIQPPVAGWDRPAFHRALLHAAQLLWGVQWAVFEPPSELQTLREELLRAKYERPEYHRRR</sequence>
<dbReference type="RefSeq" id="WP_165105196.1">
    <property type="nucleotide sequence ID" value="NZ_JAAKYA010000006.1"/>
</dbReference>
<protein>
    <recommendedName>
        <fullName evidence="1">BPL/LPL catalytic domain-containing protein</fullName>
    </recommendedName>
</protein>
<feature type="domain" description="BPL/LPL catalytic" evidence="1">
    <location>
        <begin position="13"/>
        <end position="208"/>
    </location>
</feature>
<dbReference type="PROSITE" id="PS51733">
    <property type="entry name" value="BPL_LPL_CATALYTIC"/>
    <property type="match status" value="1"/>
</dbReference>
<dbReference type="SUPFAM" id="SSF55681">
    <property type="entry name" value="Class II aaRS and biotin synthetases"/>
    <property type="match status" value="1"/>
</dbReference>
<dbReference type="InterPro" id="IPR004143">
    <property type="entry name" value="BPL_LPL_catalytic"/>
</dbReference>
<gene>
    <name evidence="2" type="ORF">G4L39_00795</name>
</gene>
<reference evidence="2 3" key="1">
    <citation type="submission" date="2020-02" db="EMBL/GenBank/DDBJ databases">
        <title>Draft genome sequence of Limisphaera ngatamarikiensis NGM72.4T, a thermophilic Verrucomicrobia grouped in subdivision 3.</title>
        <authorList>
            <person name="Carere C.R."/>
            <person name="Steen J."/>
            <person name="Hugenholtz P."/>
            <person name="Stott M.B."/>
        </authorList>
    </citation>
    <scope>NUCLEOTIDE SEQUENCE [LARGE SCALE GENOMIC DNA]</scope>
    <source>
        <strain evidence="2 3">NGM72.4</strain>
    </source>
</reference>
<proteinExistence type="predicted"/>
<evidence type="ECO:0000313" key="3">
    <source>
        <dbReference type="Proteomes" id="UP000477311"/>
    </source>
</evidence>
<dbReference type="EMBL" id="JAAKYA010000006">
    <property type="protein sequence ID" value="NGO37943.1"/>
    <property type="molecule type" value="Genomic_DNA"/>
</dbReference>
<dbReference type="PANTHER" id="PTHR43679:SF2">
    <property type="entry name" value="OCTANOYL-[GCVH]:PROTEIN N-OCTANOYLTRANSFERASE"/>
    <property type="match status" value="1"/>
</dbReference>
<organism evidence="2 3">
    <name type="scientific">Limisphaera ngatamarikiensis</name>
    <dbReference type="NCBI Taxonomy" id="1324935"/>
    <lineage>
        <taxon>Bacteria</taxon>
        <taxon>Pseudomonadati</taxon>
        <taxon>Verrucomicrobiota</taxon>
        <taxon>Verrucomicrobiia</taxon>
        <taxon>Limisphaerales</taxon>
        <taxon>Limisphaeraceae</taxon>
        <taxon>Limisphaera</taxon>
    </lineage>
</organism>
<dbReference type="AlphaFoldDB" id="A0A6M1RJX6"/>
<evidence type="ECO:0000259" key="1">
    <source>
        <dbReference type="PROSITE" id="PS51733"/>
    </source>
</evidence>
<dbReference type="PANTHER" id="PTHR43679">
    <property type="entry name" value="OCTANOYLTRANSFERASE LIPM-RELATED"/>
    <property type="match status" value="1"/>
</dbReference>
<dbReference type="InterPro" id="IPR045864">
    <property type="entry name" value="aa-tRNA-synth_II/BPL/LPL"/>
</dbReference>
<comment type="caution">
    <text evidence="2">The sequence shown here is derived from an EMBL/GenBank/DDBJ whole genome shotgun (WGS) entry which is preliminary data.</text>
</comment>
<keyword evidence="3" id="KW-1185">Reference proteome</keyword>
<dbReference type="Gene3D" id="3.30.930.10">
    <property type="entry name" value="Bira Bifunctional Protein, Domain 2"/>
    <property type="match status" value="1"/>
</dbReference>
<evidence type="ECO:0000313" key="2">
    <source>
        <dbReference type="EMBL" id="NGO37943.1"/>
    </source>
</evidence>
<dbReference type="Proteomes" id="UP000477311">
    <property type="component" value="Unassembled WGS sequence"/>
</dbReference>
<dbReference type="Pfam" id="PF21948">
    <property type="entry name" value="LplA-B_cat"/>
    <property type="match status" value="1"/>
</dbReference>